<evidence type="ECO:0000313" key="3">
    <source>
        <dbReference type="Proteomes" id="UP001046870"/>
    </source>
</evidence>
<dbReference type="EMBL" id="JAFDVH010000002">
    <property type="protein sequence ID" value="KAG7487721.1"/>
    <property type="molecule type" value="Genomic_DNA"/>
</dbReference>
<comment type="caution">
    <text evidence="2">The sequence shown here is derived from an EMBL/GenBank/DDBJ whole genome shotgun (WGS) entry which is preliminary data.</text>
</comment>
<feature type="compositionally biased region" description="Low complexity" evidence="1">
    <location>
        <begin position="167"/>
        <end position="181"/>
    </location>
</feature>
<keyword evidence="3" id="KW-1185">Reference proteome</keyword>
<feature type="region of interest" description="Disordered" evidence="1">
    <location>
        <begin position="224"/>
        <end position="275"/>
    </location>
</feature>
<organism evidence="2 3">
    <name type="scientific">Megalops atlanticus</name>
    <name type="common">Tarpon</name>
    <name type="synonym">Clupea gigantea</name>
    <dbReference type="NCBI Taxonomy" id="7932"/>
    <lineage>
        <taxon>Eukaryota</taxon>
        <taxon>Metazoa</taxon>
        <taxon>Chordata</taxon>
        <taxon>Craniata</taxon>
        <taxon>Vertebrata</taxon>
        <taxon>Euteleostomi</taxon>
        <taxon>Actinopterygii</taxon>
        <taxon>Neopterygii</taxon>
        <taxon>Teleostei</taxon>
        <taxon>Elopiformes</taxon>
        <taxon>Megalopidae</taxon>
        <taxon>Megalops</taxon>
    </lineage>
</organism>
<dbReference type="Proteomes" id="UP001046870">
    <property type="component" value="Chromosome 2"/>
</dbReference>
<name>A0A9D3QC28_MEGAT</name>
<evidence type="ECO:0000256" key="1">
    <source>
        <dbReference type="SAM" id="MobiDB-lite"/>
    </source>
</evidence>
<proteinExistence type="predicted"/>
<gene>
    <name evidence="2" type="ORF">MATL_G00026390</name>
</gene>
<dbReference type="InterPro" id="IPR009360">
    <property type="entry name" value="Isy1"/>
</dbReference>
<dbReference type="GO" id="GO:0000350">
    <property type="term" value="P:generation of catalytic spliceosome for second transesterification step"/>
    <property type="evidence" value="ECO:0007669"/>
    <property type="project" value="InterPro"/>
</dbReference>
<dbReference type="Pfam" id="PF06246">
    <property type="entry name" value="Isy1"/>
    <property type="match status" value="1"/>
</dbReference>
<feature type="region of interest" description="Disordered" evidence="1">
    <location>
        <begin position="109"/>
        <end position="186"/>
    </location>
</feature>
<reference evidence="2" key="1">
    <citation type="submission" date="2021-01" db="EMBL/GenBank/DDBJ databases">
        <authorList>
            <person name="Zahm M."/>
            <person name="Roques C."/>
            <person name="Cabau C."/>
            <person name="Klopp C."/>
            <person name="Donnadieu C."/>
            <person name="Jouanno E."/>
            <person name="Lampietro C."/>
            <person name="Louis A."/>
            <person name="Herpin A."/>
            <person name="Echchiki A."/>
            <person name="Berthelot C."/>
            <person name="Parey E."/>
            <person name="Roest-Crollius H."/>
            <person name="Braasch I."/>
            <person name="Postlethwait J."/>
            <person name="Bobe J."/>
            <person name="Montfort J."/>
            <person name="Bouchez O."/>
            <person name="Begum T."/>
            <person name="Mejri S."/>
            <person name="Adams A."/>
            <person name="Chen W.-J."/>
            <person name="Guiguen Y."/>
        </authorList>
    </citation>
    <scope>NUCLEOTIDE SEQUENCE</scope>
    <source>
        <strain evidence="2">YG-15Mar2019-1</strain>
        <tissue evidence="2">Brain</tissue>
    </source>
</reference>
<protein>
    <submittedName>
        <fullName evidence="2">Uncharacterized protein</fullName>
    </submittedName>
</protein>
<accession>A0A9D3QC28</accession>
<dbReference type="OrthoDB" id="5983780at2759"/>
<evidence type="ECO:0000313" key="2">
    <source>
        <dbReference type="EMBL" id="KAG7487721.1"/>
    </source>
</evidence>
<dbReference type="AlphaFoldDB" id="A0A9D3QC28"/>
<sequence length="275" mass="30153">MARNEEKHLGKLNRLWLQKEREEGRIKDVHEARPRLSSLNTAAAVKKWIPSIKNEIEYYLQQSQLSHYPERKIAEFQQHIEELGEEYKRYIRKLRFLDPSCRHHPWTPRAYAKKRREDDSPQCAGQTAKRLSAADHTGPTSQLSTECDGVSGRSGTEDPAASERLESSLPPAASSFSAPDLPEQDQPLSFDATRMAVKLAGSRAAPRGLPTDSMARVLLSGLPNLHSSPLAKTLAAQGGAGAGKGTTQPSDPSPAPQSTGNVLGLDCYSSSDEDT</sequence>